<evidence type="ECO:0000259" key="1">
    <source>
        <dbReference type="Pfam" id="PF12728"/>
    </source>
</evidence>
<organism evidence="2 3">
    <name type="scientific">Pseudofrankia inefficax (strain DSM 45817 / CECT 9037 / DDB 130130 / EuI1c)</name>
    <name type="common">Frankia inefficax</name>
    <dbReference type="NCBI Taxonomy" id="298654"/>
    <lineage>
        <taxon>Bacteria</taxon>
        <taxon>Bacillati</taxon>
        <taxon>Actinomycetota</taxon>
        <taxon>Actinomycetes</taxon>
        <taxon>Frankiales</taxon>
        <taxon>Frankiaceae</taxon>
        <taxon>Pseudofrankia</taxon>
    </lineage>
</organism>
<dbReference type="STRING" id="298654.FraEuI1c_0258"/>
<dbReference type="HOGENOM" id="CLU_1178826_0_0_11"/>
<feature type="domain" description="Helix-turn-helix" evidence="1">
    <location>
        <begin position="183"/>
        <end position="221"/>
    </location>
</feature>
<dbReference type="KEGG" id="fri:FraEuI1c_0258"/>
<dbReference type="OrthoDB" id="5198671at2"/>
<dbReference type="EMBL" id="CP002299">
    <property type="protein sequence ID" value="ADP78344.1"/>
    <property type="molecule type" value="Genomic_DNA"/>
</dbReference>
<dbReference type="InParanoid" id="E3J653"/>
<name>E3J653_PSEI1</name>
<evidence type="ECO:0000313" key="3">
    <source>
        <dbReference type="Proteomes" id="UP000002484"/>
    </source>
</evidence>
<dbReference type="Proteomes" id="UP000002484">
    <property type="component" value="Chromosome"/>
</dbReference>
<proteinExistence type="predicted"/>
<gene>
    <name evidence="2" type="ordered locus">FraEuI1c_0258</name>
</gene>
<dbReference type="InterPro" id="IPR041657">
    <property type="entry name" value="HTH_17"/>
</dbReference>
<accession>E3J653</accession>
<protein>
    <submittedName>
        <fullName evidence="2">Regulatory protein MerR</fullName>
    </submittedName>
</protein>
<dbReference type="AlphaFoldDB" id="E3J653"/>
<dbReference type="RefSeq" id="WP_013421467.1">
    <property type="nucleotide sequence ID" value="NC_014666.1"/>
</dbReference>
<sequence>MTATRGVNVARLLGPLGFDAAESEHRVARYEWALEAIGRRLGPTMRPEALAALERHLRRLPGRGVVLLVEEAAVADLAALCALRELLGQEPPAGWAPAALLLEALIRRAEALARGVFVPAAVAGDVGRLLRVGLDVAARRDGGDPTASSALVALLTDLAAAAREPLPCTDIGTGHQRAEHRGLSVAEAAARMGCTPSYVRRLARRGAIPARRSGGVWIVTETPGDDDEHGGDAAS</sequence>
<evidence type="ECO:0000313" key="2">
    <source>
        <dbReference type="EMBL" id="ADP78344.1"/>
    </source>
</evidence>
<dbReference type="Pfam" id="PF12728">
    <property type="entry name" value="HTH_17"/>
    <property type="match status" value="1"/>
</dbReference>
<keyword evidence="3" id="KW-1185">Reference proteome</keyword>
<reference evidence="2 3" key="1">
    <citation type="submission" date="2010-10" db="EMBL/GenBank/DDBJ databases">
        <title>Complete sequence of Frankia sp. EuI1c.</title>
        <authorList>
            <consortium name="US DOE Joint Genome Institute"/>
            <person name="Lucas S."/>
            <person name="Copeland A."/>
            <person name="Lapidus A."/>
            <person name="Cheng J.-F."/>
            <person name="Bruce D."/>
            <person name="Goodwin L."/>
            <person name="Pitluck S."/>
            <person name="Chertkov O."/>
            <person name="Detter J.C."/>
            <person name="Han C."/>
            <person name="Tapia R."/>
            <person name="Land M."/>
            <person name="Hauser L."/>
            <person name="Jeffries C."/>
            <person name="Kyrpides N."/>
            <person name="Ivanova N."/>
            <person name="Mikhailova N."/>
            <person name="Beauchemin N."/>
            <person name="Sen A."/>
            <person name="Sur S.A."/>
            <person name="Gtari M."/>
            <person name="Wall L."/>
            <person name="Tisa L."/>
            <person name="Woyke T."/>
        </authorList>
    </citation>
    <scope>NUCLEOTIDE SEQUENCE [LARGE SCALE GENOMIC DNA]</scope>
    <source>
        <strain evidence="3">DSM 45817 / CECT 9037 / EuI1c</strain>
    </source>
</reference>